<name>A0ABU3N6J9_9SPHN</name>
<feature type="transmembrane region" description="Helical" evidence="6">
    <location>
        <begin position="316"/>
        <end position="340"/>
    </location>
</feature>
<dbReference type="PANTHER" id="PTHR43702:SF11">
    <property type="entry name" value="L-FUCOSE-PROTON SYMPORTER"/>
    <property type="match status" value="1"/>
</dbReference>
<keyword evidence="5 6" id="KW-0472">Membrane</keyword>
<feature type="transmembrane region" description="Helical" evidence="6">
    <location>
        <begin position="167"/>
        <end position="185"/>
    </location>
</feature>
<accession>A0ABU3N6J9</accession>
<organism evidence="8">
    <name type="scientific">Sphingomonas psychrotolerans</name>
    <dbReference type="NCBI Taxonomy" id="1327635"/>
    <lineage>
        <taxon>Bacteria</taxon>
        <taxon>Pseudomonadati</taxon>
        <taxon>Pseudomonadota</taxon>
        <taxon>Alphaproteobacteria</taxon>
        <taxon>Sphingomonadales</taxon>
        <taxon>Sphingomonadaceae</taxon>
        <taxon>Sphingomonas</taxon>
    </lineage>
</organism>
<evidence type="ECO:0000256" key="3">
    <source>
        <dbReference type="ARBA" id="ARBA00022692"/>
    </source>
</evidence>
<dbReference type="SUPFAM" id="SSF103473">
    <property type="entry name" value="MFS general substrate transporter"/>
    <property type="match status" value="1"/>
</dbReference>
<evidence type="ECO:0000256" key="4">
    <source>
        <dbReference type="ARBA" id="ARBA00022989"/>
    </source>
</evidence>
<evidence type="ECO:0000256" key="1">
    <source>
        <dbReference type="ARBA" id="ARBA00004429"/>
    </source>
</evidence>
<dbReference type="InterPro" id="IPR036259">
    <property type="entry name" value="MFS_trans_sf"/>
</dbReference>
<dbReference type="Gene3D" id="1.20.1250.20">
    <property type="entry name" value="MFS general substrate transporter like domains"/>
    <property type="match status" value="2"/>
</dbReference>
<dbReference type="InterPro" id="IPR011701">
    <property type="entry name" value="MFS"/>
</dbReference>
<dbReference type="PROSITE" id="PS50850">
    <property type="entry name" value="MFS"/>
    <property type="match status" value="1"/>
</dbReference>
<dbReference type="EMBL" id="JALMLT010000004">
    <property type="protein sequence ID" value="MDT8760150.1"/>
    <property type="molecule type" value="Genomic_DNA"/>
</dbReference>
<feature type="transmembrane region" description="Helical" evidence="6">
    <location>
        <begin position="380"/>
        <end position="401"/>
    </location>
</feature>
<comment type="subcellular location">
    <subcellularLocation>
        <location evidence="1">Cell inner membrane</location>
        <topology evidence="1">Multi-pass membrane protein</topology>
    </subcellularLocation>
</comment>
<feature type="transmembrane region" description="Helical" evidence="6">
    <location>
        <begin position="352"/>
        <end position="374"/>
    </location>
</feature>
<dbReference type="PANTHER" id="PTHR43702">
    <property type="entry name" value="L-FUCOSE-PROTON SYMPORTER"/>
    <property type="match status" value="1"/>
</dbReference>
<evidence type="ECO:0000256" key="5">
    <source>
        <dbReference type="ARBA" id="ARBA00023136"/>
    </source>
</evidence>
<feature type="transmembrane region" description="Helical" evidence="6">
    <location>
        <begin position="206"/>
        <end position="228"/>
    </location>
</feature>
<keyword evidence="2" id="KW-1003">Cell membrane</keyword>
<dbReference type="InterPro" id="IPR050375">
    <property type="entry name" value="MFS_TsgA-like"/>
</dbReference>
<feature type="transmembrane region" description="Helical" evidence="6">
    <location>
        <begin position="100"/>
        <end position="122"/>
    </location>
</feature>
<feature type="transmembrane region" description="Helical" evidence="6">
    <location>
        <begin position="248"/>
        <end position="265"/>
    </location>
</feature>
<keyword evidence="3 6" id="KW-0812">Transmembrane</keyword>
<dbReference type="InterPro" id="IPR020846">
    <property type="entry name" value="MFS_dom"/>
</dbReference>
<sequence>MKRPALAVIALATSYAVLGLLMNSVGTVILQSIQHYRVTKPEAATLEACKDLSVVAASFLFAVHLPRFGFRRAQIAVMLAIAAGALLMSVANSFVATQLFFVLTGLCFGVAKVATYASIGLVRPDREGHASLTSLIEGVFMIGILVGIWMFGWFIAGDRTGHDWLNVYRVIAGLAVVAALLWWFAPLDEQRGRASAEVAAPGYRDMLALVILPSTIAFLAAIFLYVLVEQSIGTWLPTFNNQVLHLPSAMSVQASSIFVAALAVGRLSASGLVARLGWFRLLIGCLVAMAALVLLTLPTTHGLTLRPDVTWFSAPIAAYIFPLIGVFMAPIYPIVSSVVLSALPQQRHATMVGLMVIFSALGGTIGSMITGLVFDRFSGQTAFYLVLVPIALIALALSWLARVTARAAARSDQAVAAQ</sequence>
<proteinExistence type="predicted"/>
<evidence type="ECO:0000259" key="7">
    <source>
        <dbReference type="PROSITE" id="PS50850"/>
    </source>
</evidence>
<comment type="caution">
    <text evidence="8">The sequence shown here is derived from an EMBL/GenBank/DDBJ whole genome shotgun (WGS) entry which is preliminary data.</text>
</comment>
<feature type="transmembrane region" description="Helical" evidence="6">
    <location>
        <begin position="6"/>
        <end position="30"/>
    </location>
</feature>
<reference evidence="8" key="1">
    <citation type="submission" date="2022-04" db="EMBL/GenBank/DDBJ databases">
        <title>Tomato heritable bacteria conferring resistance against bacterial wilt.</title>
        <authorList>
            <person name="Yin J."/>
        </authorList>
    </citation>
    <scope>NUCLEOTIDE SEQUENCE</scope>
    <source>
        <strain evidence="8">Cra20</strain>
    </source>
</reference>
<gene>
    <name evidence="8" type="ORF">MZO42_15725</name>
</gene>
<protein>
    <submittedName>
        <fullName evidence="8">MFS transporter</fullName>
    </submittedName>
</protein>
<feature type="transmembrane region" description="Helical" evidence="6">
    <location>
        <begin position="277"/>
        <end position="296"/>
    </location>
</feature>
<feature type="transmembrane region" description="Helical" evidence="6">
    <location>
        <begin position="75"/>
        <end position="94"/>
    </location>
</feature>
<feature type="domain" description="Major facilitator superfamily (MFS) profile" evidence="7">
    <location>
        <begin position="7"/>
        <end position="406"/>
    </location>
</feature>
<keyword evidence="4 6" id="KW-1133">Transmembrane helix</keyword>
<evidence type="ECO:0000256" key="6">
    <source>
        <dbReference type="SAM" id="Phobius"/>
    </source>
</evidence>
<evidence type="ECO:0000313" key="8">
    <source>
        <dbReference type="EMBL" id="MDT8760150.1"/>
    </source>
</evidence>
<evidence type="ECO:0000256" key="2">
    <source>
        <dbReference type="ARBA" id="ARBA00022475"/>
    </source>
</evidence>
<feature type="transmembrane region" description="Helical" evidence="6">
    <location>
        <begin position="134"/>
        <end position="155"/>
    </location>
</feature>
<dbReference type="Pfam" id="PF07690">
    <property type="entry name" value="MFS_1"/>
    <property type="match status" value="1"/>
</dbReference>